<organism evidence="3 4">
    <name type="scientific">Yersinia mollaretii</name>
    <dbReference type="NCBI Taxonomy" id="33060"/>
    <lineage>
        <taxon>Bacteria</taxon>
        <taxon>Pseudomonadati</taxon>
        <taxon>Pseudomonadota</taxon>
        <taxon>Gammaproteobacteria</taxon>
        <taxon>Enterobacterales</taxon>
        <taxon>Yersiniaceae</taxon>
        <taxon>Yersinia</taxon>
    </lineage>
</organism>
<dbReference type="InterPro" id="IPR004919">
    <property type="entry name" value="GmrSD_N"/>
</dbReference>
<sequence>MGTVSYQVKKVGELLEQHLAIPSYQRPYKWQQKHVNQLIDDVLTHRNKQSYRLGTVVLHRDKLKPAYTDELDIVDGQQRLLTLALLCSLLDKSGDFSAPLLEQKFASRVSINNLEHSAKVIENRLAGVKDDERKSLLHFVCYKCELIEVTLDDLSEAFQFFDSQNARGKALAPHDLLKAYHLREMMDTTEPVERLHHVSLWEQSISPDDESTNLHIIMGEFLFRLRRWLDGDYGVQFSRHNLEVFKGVNLSTTDYQYVQPMLALDFAIEHYNNDLTRKWDKQSKNYPFQVNQVMINGKRFFEYIQHYKSLHHTLFEGKNAKLGDFLKKHTHYAGSSRKGDMYIKNLFMCSVMAYYDKFGNKELFQAARVCFCWSYYLRLHYQKIGMDSVDGYAREPRGLLRVLGKAIHPQQVLSFQPKRCVGTEIRFKNAWPVEDSIAQLLGDVHATE</sequence>
<dbReference type="Pfam" id="PF03235">
    <property type="entry name" value="GmrSD_N"/>
    <property type="match status" value="1"/>
</dbReference>
<dbReference type="AlphaFoldDB" id="A0AA44CKK8"/>
<name>A0AA44CKK8_YERMO</name>
<dbReference type="InterPro" id="IPR057156">
    <property type="entry name" value="DUF7834"/>
</dbReference>
<dbReference type="EMBL" id="JAASAI010000006">
    <property type="protein sequence ID" value="NIL22504.1"/>
    <property type="molecule type" value="Genomic_DNA"/>
</dbReference>
<dbReference type="PANTHER" id="PTHR35149">
    <property type="entry name" value="SLL5132 PROTEIN"/>
    <property type="match status" value="1"/>
</dbReference>
<feature type="domain" description="GmrSD restriction endonucleases N-terminal" evidence="1">
    <location>
        <begin position="13"/>
        <end position="181"/>
    </location>
</feature>
<evidence type="ECO:0000313" key="4">
    <source>
        <dbReference type="Proteomes" id="UP000712947"/>
    </source>
</evidence>
<evidence type="ECO:0000259" key="1">
    <source>
        <dbReference type="Pfam" id="PF03235"/>
    </source>
</evidence>
<accession>A0AA44CKK8</accession>
<feature type="domain" description="DUF7834" evidence="2">
    <location>
        <begin position="194"/>
        <end position="419"/>
    </location>
</feature>
<dbReference type="Proteomes" id="UP000712947">
    <property type="component" value="Unassembled WGS sequence"/>
</dbReference>
<protein>
    <submittedName>
        <fullName evidence="3">DUF262 domain-containing protein</fullName>
    </submittedName>
</protein>
<evidence type="ECO:0000259" key="2">
    <source>
        <dbReference type="Pfam" id="PF25202"/>
    </source>
</evidence>
<dbReference type="PANTHER" id="PTHR35149:SF2">
    <property type="entry name" value="DUF262 DOMAIN-CONTAINING PROTEIN"/>
    <property type="match status" value="1"/>
</dbReference>
<gene>
    <name evidence="3" type="ORF">HB991_08245</name>
</gene>
<proteinExistence type="predicted"/>
<dbReference type="Pfam" id="PF25202">
    <property type="entry name" value="DUF7834"/>
    <property type="match status" value="1"/>
</dbReference>
<comment type="caution">
    <text evidence="3">The sequence shown here is derived from an EMBL/GenBank/DDBJ whole genome shotgun (WGS) entry which is preliminary data.</text>
</comment>
<dbReference type="RefSeq" id="WP_050150694.1">
    <property type="nucleotide sequence ID" value="NZ_CAWPGR010000052.1"/>
</dbReference>
<reference evidence="3" key="1">
    <citation type="submission" date="2020-03" db="EMBL/GenBank/DDBJ databases">
        <authorList>
            <person name="Kislichkina A."/>
            <person name="Dentovskaya S."/>
            <person name="Shaikhutdinov R."/>
            <person name="Ivanov S."/>
            <person name="Sizova A."/>
            <person name="Solomentsev V."/>
            <person name="Bogun A."/>
        </authorList>
    </citation>
    <scope>NUCLEOTIDE SEQUENCE</scope>
    <source>
        <strain evidence="3">SCPM-O-B-7610</strain>
    </source>
</reference>
<evidence type="ECO:0000313" key="3">
    <source>
        <dbReference type="EMBL" id="NIL22504.1"/>
    </source>
</evidence>